<dbReference type="EMBL" id="LDJR01000050">
    <property type="protein sequence ID" value="OAK70528.1"/>
    <property type="molecule type" value="Genomic_DNA"/>
</dbReference>
<reference evidence="1 2" key="1">
    <citation type="submission" date="2015-05" db="EMBL/GenBank/DDBJ databases">
        <title>Comparison of genome.</title>
        <authorList>
            <person name="Zheng Z."/>
            <person name="Sun M."/>
        </authorList>
    </citation>
    <scope>NUCLEOTIDE SEQUENCE [LARGE SCALE GENOMIC DNA]</scope>
    <source>
        <strain evidence="1 2">G25-74</strain>
    </source>
</reference>
<dbReference type="Gene3D" id="3.30.460.10">
    <property type="entry name" value="Beta Polymerase, domain 2"/>
    <property type="match status" value="1"/>
</dbReference>
<evidence type="ECO:0000313" key="1">
    <source>
        <dbReference type="EMBL" id="OAK70528.1"/>
    </source>
</evidence>
<organism evidence="1 2">
    <name type="scientific">Lederbergia galactosidilytica</name>
    <dbReference type="NCBI Taxonomy" id="217031"/>
    <lineage>
        <taxon>Bacteria</taxon>
        <taxon>Bacillati</taxon>
        <taxon>Bacillota</taxon>
        <taxon>Bacilli</taxon>
        <taxon>Bacillales</taxon>
        <taxon>Bacillaceae</taxon>
        <taxon>Lederbergia</taxon>
    </lineage>
</organism>
<sequence length="370" mass="43029">MVNVFAVADVIVKHIKHHCPQDIAIVGYYGSYLQGRATERSDLDFFFIPATPRGRKMEVQFIIDGISFDFYPIGWERAERMAALDEWNTTIIADCELLYIRSEEDRARFLKLRENIHAMKESPNAIKLINKAELVLCECFLNLDKFRLAGDSLDLPYCRVLAQEVAGNIFKSLGFLNQIFYTRSWGYYREQVSNLPLKPDKLDKHLDTIMFSHSTNEIMSACEQLIIETLHLILERKNNQKDMRSYKNCMKGYYEEERGMLNKLLTACENGHYETAYFVAIAVQDNLAKILYVAEKGHWPATFDLGKYREIYQQFGYPDLISLLDPTDLQSLKTAVLQLIEMLESHLESEEVPLNIFNSVEEFETFYNRV</sequence>
<dbReference type="RefSeq" id="WP_064468209.1">
    <property type="nucleotide sequence ID" value="NZ_LDJR01000050.1"/>
</dbReference>
<dbReference type="InterPro" id="IPR043519">
    <property type="entry name" value="NT_sf"/>
</dbReference>
<dbReference type="AlphaFoldDB" id="A0A177ZUK4"/>
<gene>
    <name evidence="1" type="ORF">ABB05_12280</name>
</gene>
<accession>A0A177ZUK4</accession>
<proteinExistence type="predicted"/>
<dbReference type="PATRIC" id="fig|217031.6.peg.2636"/>
<dbReference type="OrthoDB" id="9791330at2"/>
<dbReference type="STRING" id="217031.ABB05_12280"/>
<evidence type="ECO:0008006" key="3">
    <source>
        <dbReference type="Google" id="ProtNLM"/>
    </source>
</evidence>
<comment type="caution">
    <text evidence="1">The sequence shown here is derived from an EMBL/GenBank/DDBJ whole genome shotgun (WGS) entry which is preliminary data.</text>
</comment>
<protein>
    <recommendedName>
        <fullName evidence="3">Polymerase nucleotidyl transferase domain-containing protein</fullName>
    </recommendedName>
</protein>
<dbReference type="Gene3D" id="1.20.120.330">
    <property type="entry name" value="Nucleotidyltransferases domain 2"/>
    <property type="match status" value="1"/>
</dbReference>
<name>A0A177ZUK4_9BACI</name>
<dbReference type="Proteomes" id="UP000077881">
    <property type="component" value="Unassembled WGS sequence"/>
</dbReference>
<keyword evidence="2" id="KW-1185">Reference proteome</keyword>
<dbReference type="SUPFAM" id="SSF81301">
    <property type="entry name" value="Nucleotidyltransferase"/>
    <property type="match status" value="1"/>
</dbReference>
<evidence type="ECO:0000313" key="2">
    <source>
        <dbReference type="Proteomes" id="UP000077881"/>
    </source>
</evidence>